<dbReference type="GO" id="GO:0099402">
    <property type="term" value="P:plant organ development"/>
    <property type="evidence" value="ECO:0007669"/>
    <property type="project" value="TreeGrafter"/>
</dbReference>
<protein>
    <submittedName>
        <fullName evidence="10">Uncharacterized protein</fullName>
    </submittedName>
</protein>
<keyword evidence="3" id="KW-0150">Chloroplast</keyword>
<dbReference type="PANTHER" id="PTHR31038:SF10">
    <property type="entry name" value="OS04G0524400 PROTEIN"/>
    <property type="match status" value="1"/>
</dbReference>
<evidence type="ECO:0000256" key="3">
    <source>
        <dbReference type="ARBA" id="ARBA00022528"/>
    </source>
</evidence>
<comment type="similarity">
    <text evidence="2">Belongs to the RETICULATA family.</text>
</comment>
<keyword evidence="5 9" id="KW-0812">Transmembrane</keyword>
<keyword evidence="8 9" id="KW-0472">Membrane</keyword>
<dbReference type="Proteomes" id="UP000737018">
    <property type="component" value="Unassembled WGS sequence"/>
</dbReference>
<feature type="transmembrane region" description="Helical" evidence="9">
    <location>
        <begin position="47"/>
        <end position="68"/>
    </location>
</feature>
<comment type="caution">
    <text evidence="10">The sequence shown here is derived from an EMBL/GenBank/DDBJ whole genome shotgun (WGS) entry which is preliminary data.</text>
</comment>
<dbReference type="InterPro" id="IPR021825">
    <property type="entry name" value="RETICULATA-related"/>
</dbReference>
<dbReference type="EMBL" id="JRKL02000094">
    <property type="protein sequence ID" value="KAF3975237.1"/>
    <property type="molecule type" value="Genomic_DNA"/>
</dbReference>
<dbReference type="GO" id="GO:0009706">
    <property type="term" value="C:chloroplast inner membrane"/>
    <property type="evidence" value="ECO:0007669"/>
    <property type="project" value="TreeGrafter"/>
</dbReference>
<organism evidence="10 11">
    <name type="scientific">Castanea mollissima</name>
    <name type="common">Chinese chestnut</name>
    <dbReference type="NCBI Taxonomy" id="60419"/>
    <lineage>
        <taxon>Eukaryota</taxon>
        <taxon>Viridiplantae</taxon>
        <taxon>Streptophyta</taxon>
        <taxon>Embryophyta</taxon>
        <taxon>Tracheophyta</taxon>
        <taxon>Spermatophyta</taxon>
        <taxon>Magnoliopsida</taxon>
        <taxon>eudicotyledons</taxon>
        <taxon>Gunneridae</taxon>
        <taxon>Pentapetalae</taxon>
        <taxon>rosids</taxon>
        <taxon>fabids</taxon>
        <taxon>Fagales</taxon>
        <taxon>Fagaceae</taxon>
        <taxon>Castanea</taxon>
    </lineage>
</organism>
<proteinExistence type="inferred from homology"/>
<evidence type="ECO:0000256" key="1">
    <source>
        <dbReference type="ARBA" id="ARBA00004508"/>
    </source>
</evidence>
<evidence type="ECO:0000313" key="10">
    <source>
        <dbReference type="EMBL" id="KAF3975237.1"/>
    </source>
</evidence>
<keyword evidence="11" id="KW-1185">Reference proteome</keyword>
<evidence type="ECO:0000256" key="2">
    <source>
        <dbReference type="ARBA" id="ARBA00010793"/>
    </source>
</evidence>
<evidence type="ECO:0000256" key="5">
    <source>
        <dbReference type="ARBA" id="ARBA00022692"/>
    </source>
</evidence>
<reference evidence="10" key="1">
    <citation type="submission" date="2020-03" db="EMBL/GenBank/DDBJ databases">
        <title>Castanea mollissima Vanexum genome sequencing.</title>
        <authorList>
            <person name="Staton M."/>
        </authorList>
    </citation>
    <scope>NUCLEOTIDE SEQUENCE</scope>
    <source>
        <tissue evidence="10">Leaf</tissue>
    </source>
</reference>
<sequence>MDTMLGLRHLTKDMQDLLLIIRDGVRFKKGCRFTVKHRIGTYFYKGILYGIVGFGCGIIGQGIANLIMRAKRKIAPKFESFKPHKCHILQLHDASGETAHTFENMWDLTPDTDLLMELPEEYNFETALADLIDNSLQAVWSNNKNDRRLIRYDITVVINGLEHLVEASPIAKQVPPVAMAFTVGVRFANNVYGGMQFVDWARWSGVQ</sequence>
<comment type="subcellular location">
    <subcellularLocation>
        <location evidence="1">Plastid</location>
        <location evidence="1">Chloroplast membrane</location>
        <topology evidence="1">Multi-pass membrane protein</topology>
    </subcellularLocation>
</comment>
<name>A0A8J4VY92_9ROSI</name>
<evidence type="ECO:0000256" key="6">
    <source>
        <dbReference type="ARBA" id="ARBA00022946"/>
    </source>
</evidence>
<keyword evidence="4" id="KW-0934">Plastid</keyword>
<evidence type="ECO:0000256" key="8">
    <source>
        <dbReference type="ARBA" id="ARBA00023136"/>
    </source>
</evidence>
<keyword evidence="7 9" id="KW-1133">Transmembrane helix</keyword>
<evidence type="ECO:0000256" key="4">
    <source>
        <dbReference type="ARBA" id="ARBA00022640"/>
    </source>
</evidence>
<evidence type="ECO:0000256" key="9">
    <source>
        <dbReference type="SAM" id="Phobius"/>
    </source>
</evidence>
<gene>
    <name evidence="10" type="ORF">CMV_001509</name>
</gene>
<dbReference type="Pfam" id="PF11891">
    <property type="entry name" value="RETICULATA-like"/>
    <property type="match status" value="1"/>
</dbReference>
<accession>A0A8J4VY92</accession>
<keyword evidence="6" id="KW-0809">Transit peptide</keyword>
<evidence type="ECO:0000256" key="7">
    <source>
        <dbReference type="ARBA" id="ARBA00022989"/>
    </source>
</evidence>
<evidence type="ECO:0000313" key="11">
    <source>
        <dbReference type="Proteomes" id="UP000737018"/>
    </source>
</evidence>
<dbReference type="PANTHER" id="PTHR31038">
    <property type="entry name" value="EXPRESSED PROTEIN-RELATED"/>
    <property type="match status" value="1"/>
</dbReference>
<dbReference type="OrthoDB" id="1698435at2759"/>
<dbReference type="AlphaFoldDB" id="A0A8J4VY92"/>